<gene>
    <name evidence="8" type="ORF">V5799_002928</name>
</gene>
<feature type="region of interest" description="Disordered" evidence="5">
    <location>
        <begin position="447"/>
        <end position="473"/>
    </location>
</feature>
<evidence type="ECO:0000256" key="3">
    <source>
        <dbReference type="ARBA" id="ARBA00022989"/>
    </source>
</evidence>
<keyword evidence="4 6" id="KW-0472">Membrane</keyword>
<dbReference type="PANTHER" id="PTHR48021">
    <property type="match status" value="1"/>
</dbReference>
<feature type="transmembrane region" description="Helical" evidence="6">
    <location>
        <begin position="902"/>
        <end position="921"/>
    </location>
</feature>
<keyword evidence="9" id="KW-1185">Reference proteome</keyword>
<dbReference type="Gene3D" id="1.20.1250.20">
    <property type="entry name" value="MFS general substrate transporter like domains"/>
    <property type="match status" value="3"/>
</dbReference>
<comment type="caution">
    <text evidence="8">The sequence shown here is derived from an EMBL/GenBank/DDBJ whole genome shotgun (WGS) entry which is preliminary data.</text>
</comment>
<feature type="region of interest" description="Disordered" evidence="5">
    <location>
        <begin position="1060"/>
        <end position="1106"/>
    </location>
</feature>
<dbReference type="Pfam" id="PF00083">
    <property type="entry name" value="Sugar_tr"/>
    <property type="match status" value="1"/>
</dbReference>
<feature type="compositionally biased region" description="Low complexity" evidence="5">
    <location>
        <begin position="447"/>
        <end position="458"/>
    </location>
</feature>
<evidence type="ECO:0000256" key="6">
    <source>
        <dbReference type="SAM" id="Phobius"/>
    </source>
</evidence>
<dbReference type="InterPro" id="IPR050549">
    <property type="entry name" value="MFS_Trehalose_Transporter"/>
</dbReference>
<sequence>FDSVLPFGALIGALGSSLVAFILGRRCTLALGSAGSLASWLAISWASADSWYLLTARGALGLCTGVVSLAAPAYIGEIALAEDRGKQCGAHQTGIAAGIMYTYALGQFIDWSQLALCCAVPSILTAVLLVRAVESPRWLMEQGRRGDAQAALRRLRRYASLADSEFELVTTAMCAQLLDLAGRVWPLAVSMTLCTGSMMVLGSVYFAAANPAYAMDSTLASNLIFGSKVPNRNVVFFFYIQNLITNLNCSSKCRNSLPLLTSKVVFSAAFSAGLGPASWVLAVELAPLRGSGFDFGSVCAFYWASALAVVSLFATLGTDPHSLAVLSWVCGTVTFAGGVTTFAFAPDTVGISVESILMEGQDHKPKKKKSDTVEAATSSITPRPDEAKALSQHKENSSKARLGVPAAERGHTAGVESAAEALAEDDDRHQERARALPDEVLRSAAISSSHSAVASTPSIHMSGSGRQKSSLSRREWAMNVPEGTPMDTTLSAVELARCLPPGKLRQEYLVLLELVGHGCFQHKLLFCAHLSLAMVLFHYWSAHVLTQPVDHWCKPPALFAHLTREQWLNVSIPVVEDGQGNRHHSRCTMYDLATIVFNGSRVEVPCDGWDYDLPDDTHTLISKDTADIWFAFTSCTSFASGDVSASPKPVFAPRTTQSRWDLVCDREQYLVQTFAYYTVSGVLIPPLLGQMADRVGRRPVVFTAQLVAMGSVFVATAADSFTTFVLANLLIAISGAAVHIMTSILLFESSSSASRTLYIAAAQTASVLVHAGSLCPWLQRVDLRLLRITLVMSMVLLSLTFHAVSESPRWLLAVGKYDTLTAVITRLACENGVALGDVWRLVHYAEAVKPLQVGKPFRLSDVLLLPELRARTAVLSVVWFWCFLARFSLSQVRPSAFSGWDQMLLVLLMLPVYATGYPLVIKWNRLTSLYMAFAVASTAAAGAGLVMFYDYLMAAQCSRAIVQVLMEVLFAVVQLCLLIAKLQAYECFPSAVRATGVTMLVAAGCLGQSVGEMLVDIARLADFWSTLLIIATGLLACQLAIRWLPETKDVELPEVQREVLAQGQQSPPKEPSMARHIESCAPSVSHHDSTADNRTAAKHMHSEGVN</sequence>
<evidence type="ECO:0000313" key="8">
    <source>
        <dbReference type="EMBL" id="KAK8759440.1"/>
    </source>
</evidence>
<dbReference type="Proteomes" id="UP001321473">
    <property type="component" value="Unassembled WGS sequence"/>
</dbReference>
<feature type="transmembrane region" description="Helical" evidence="6">
    <location>
        <begin position="295"/>
        <end position="316"/>
    </location>
</feature>
<feature type="region of interest" description="Disordered" evidence="5">
    <location>
        <begin position="360"/>
        <end position="430"/>
    </location>
</feature>
<feature type="transmembrane region" description="Helical" evidence="6">
    <location>
        <begin position="323"/>
        <end position="345"/>
    </location>
</feature>
<feature type="compositionally biased region" description="Polar residues" evidence="5">
    <location>
        <begin position="459"/>
        <end position="470"/>
    </location>
</feature>
<dbReference type="GO" id="GO:0016020">
    <property type="term" value="C:membrane"/>
    <property type="evidence" value="ECO:0007669"/>
    <property type="project" value="UniProtKB-SubCell"/>
</dbReference>
<dbReference type="EMBL" id="JARKHS020033041">
    <property type="protein sequence ID" value="KAK8759440.1"/>
    <property type="molecule type" value="Genomic_DNA"/>
</dbReference>
<feature type="transmembrane region" description="Helical" evidence="6">
    <location>
        <begin position="6"/>
        <end position="23"/>
    </location>
</feature>
<accession>A0AAQ4DAF0</accession>
<evidence type="ECO:0000256" key="1">
    <source>
        <dbReference type="ARBA" id="ARBA00004141"/>
    </source>
</evidence>
<evidence type="ECO:0000256" key="2">
    <source>
        <dbReference type="ARBA" id="ARBA00022692"/>
    </source>
</evidence>
<feature type="transmembrane region" description="Helical" evidence="6">
    <location>
        <begin position="928"/>
        <end position="949"/>
    </location>
</feature>
<comment type="subcellular location">
    <subcellularLocation>
        <location evidence="1">Membrane</location>
        <topology evidence="1">Multi-pass membrane protein</topology>
    </subcellularLocation>
</comment>
<dbReference type="PANTHER" id="PTHR48021:SF1">
    <property type="entry name" value="GH07001P-RELATED"/>
    <property type="match status" value="1"/>
</dbReference>
<evidence type="ECO:0000313" key="9">
    <source>
        <dbReference type="Proteomes" id="UP001321473"/>
    </source>
</evidence>
<feature type="transmembrane region" description="Helical" evidence="6">
    <location>
        <begin position="992"/>
        <end position="1011"/>
    </location>
</feature>
<feature type="transmembrane region" description="Helical" evidence="6">
    <location>
        <begin position="1023"/>
        <end position="1044"/>
    </location>
</feature>
<dbReference type="GO" id="GO:0022857">
    <property type="term" value="F:transmembrane transporter activity"/>
    <property type="evidence" value="ECO:0007669"/>
    <property type="project" value="InterPro"/>
</dbReference>
<feature type="transmembrane region" description="Helical" evidence="6">
    <location>
        <begin position="724"/>
        <end position="747"/>
    </location>
</feature>
<dbReference type="PROSITE" id="PS50850">
    <property type="entry name" value="MFS"/>
    <property type="match status" value="1"/>
</dbReference>
<dbReference type="AlphaFoldDB" id="A0AAQ4DAF0"/>
<feature type="transmembrane region" description="Helical" evidence="6">
    <location>
        <begin position="264"/>
        <end position="283"/>
    </location>
</feature>
<feature type="transmembrane region" description="Helical" evidence="6">
    <location>
        <begin position="759"/>
        <end position="779"/>
    </location>
</feature>
<feature type="transmembrane region" description="Helical" evidence="6">
    <location>
        <begin position="54"/>
        <end position="76"/>
    </location>
</feature>
<feature type="domain" description="Major facilitator superfamily (MFS) profile" evidence="7">
    <location>
        <begin position="1"/>
        <end position="349"/>
    </location>
</feature>
<evidence type="ECO:0000259" key="7">
    <source>
        <dbReference type="PROSITE" id="PS50850"/>
    </source>
</evidence>
<keyword evidence="3 6" id="KW-1133">Transmembrane helix</keyword>
<feature type="transmembrane region" description="Helical" evidence="6">
    <location>
        <begin position="111"/>
        <end position="130"/>
    </location>
</feature>
<feature type="transmembrane region" description="Helical" evidence="6">
    <location>
        <begin position="700"/>
        <end position="718"/>
    </location>
</feature>
<dbReference type="InterPro" id="IPR036259">
    <property type="entry name" value="MFS_trans_sf"/>
</dbReference>
<feature type="compositionally biased region" description="Basic and acidic residues" evidence="5">
    <location>
        <begin position="383"/>
        <end position="398"/>
    </location>
</feature>
<dbReference type="SUPFAM" id="SSF103473">
    <property type="entry name" value="MFS general substrate transporter"/>
    <property type="match status" value="2"/>
</dbReference>
<evidence type="ECO:0000256" key="4">
    <source>
        <dbReference type="ARBA" id="ARBA00023136"/>
    </source>
</evidence>
<dbReference type="InterPro" id="IPR020846">
    <property type="entry name" value="MFS_dom"/>
</dbReference>
<protein>
    <recommendedName>
        <fullName evidence="7">Major facilitator superfamily (MFS) profile domain-containing protein</fullName>
    </recommendedName>
</protein>
<feature type="non-terminal residue" evidence="8">
    <location>
        <position position="1"/>
    </location>
</feature>
<feature type="transmembrane region" description="Helical" evidence="6">
    <location>
        <begin position="961"/>
        <end position="980"/>
    </location>
</feature>
<feature type="transmembrane region" description="Helical" evidence="6">
    <location>
        <begin position="184"/>
        <end position="208"/>
    </location>
</feature>
<evidence type="ECO:0000256" key="5">
    <source>
        <dbReference type="SAM" id="MobiDB-lite"/>
    </source>
</evidence>
<keyword evidence="2 6" id="KW-0812">Transmembrane</keyword>
<name>A0AAQ4DAF0_AMBAM</name>
<feature type="transmembrane region" description="Helical" evidence="6">
    <location>
        <begin position="30"/>
        <end position="48"/>
    </location>
</feature>
<feature type="transmembrane region" description="Helical" evidence="6">
    <location>
        <begin position="785"/>
        <end position="804"/>
    </location>
</feature>
<dbReference type="InterPro" id="IPR005828">
    <property type="entry name" value="MFS_sugar_transport-like"/>
</dbReference>
<proteinExistence type="predicted"/>
<reference evidence="8 9" key="1">
    <citation type="journal article" date="2023" name="Arcadia Sci">
        <title>De novo assembly of a long-read Amblyomma americanum tick genome.</title>
        <authorList>
            <person name="Chou S."/>
            <person name="Poskanzer K.E."/>
            <person name="Rollins M."/>
            <person name="Thuy-Boun P.S."/>
        </authorList>
    </citation>
    <scope>NUCLEOTIDE SEQUENCE [LARGE SCALE GENOMIC DNA]</scope>
    <source>
        <strain evidence="8">F_SG_1</strain>
        <tissue evidence="8">Salivary glands</tissue>
    </source>
</reference>
<organism evidence="8 9">
    <name type="scientific">Amblyomma americanum</name>
    <name type="common">Lone star tick</name>
    <dbReference type="NCBI Taxonomy" id="6943"/>
    <lineage>
        <taxon>Eukaryota</taxon>
        <taxon>Metazoa</taxon>
        <taxon>Ecdysozoa</taxon>
        <taxon>Arthropoda</taxon>
        <taxon>Chelicerata</taxon>
        <taxon>Arachnida</taxon>
        <taxon>Acari</taxon>
        <taxon>Parasitiformes</taxon>
        <taxon>Ixodida</taxon>
        <taxon>Ixodoidea</taxon>
        <taxon>Ixodidae</taxon>
        <taxon>Amblyomminae</taxon>
        <taxon>Amblyomma</taxon>
    </lineage>
</organism>